<organism evidence="1 2">
    <name type="scientific">Brachionus plicatilis</name>
    <name type="common">Marine rotifer</name>
    <name type="synonym">Brachionus muelleri</name>
    <dbReference type="NCBI Taxonomy" id="10195"/>
    <lineage>
        <taxon>Eukaryota</taxon>
        <taxon>Metazoa</taxon>
        <taxon>Spiralia</taxon>
        <taxon>Gnathifera</taxon>
        <taxon>Rotifera</taxon>
        <taxon>Eurotatoria</taxon>
        <taxon>Monogononta</taxon>
        <taxon>Pseudotrocha</taxon>
        <taxon>Ploima</taxon>
        <taxon>Brachionidae</taxon>
        <taxon>Brachionus</taxon>
    </lineage>
</organism>
<accession>A0A3M7RYG7</accession>
<dbReference type="AlphaFoldDB" id="A0A3M7RYG7"/>
<evidence type="ECO:0000313" key="2">
    <source>
        <dbReference type="Proteomes" id="UP000276133"/>
    </source>
</evidence>
<name>A0A3M7RYG7_BRAPC</name>
<dbReference type="EMBL" id="REGN01002401">
    <property type="protein sequence ID" value="RNA28367.1"/>
    <property type="molecule type" value="Genomic_DNA"/>
</dbReference>
<protein>
    <submittedName>
        <fullName evidence="1">Uncharacterized protein</fullName>
    </submittedName>
</protein>
<comment type="caution">
    <text evidence="1">The sequence shown here is derived from an EMBL/GenBank/DDBJ whole genome shotgun (WGS) entry which is preliminary data.</text>
</comment>
<keyword evidence="2" id="KW-1185">Reference proteome</keyword>
<evidence type="ECO:0000313" key="1">
    <source>
        <dbReference type="EMBL" id="RNA28367.1"/>
    </source>
</evidence>
<gene>
    <name evidence="1" type="ORF">BpHYR1_047056</name>
</gene>
<sequence length="168" mass="19066">MSDKYDMSLNQMFTEILHVTKFVSDMSYLSDNYVSIKVNITDQLSKIPVLKKDINSQIISQNVEHRDKLRSSNINPCVSSGAKMVQIEDKTSREKQSEKARDLKYSKSTVFSNSRSTEKTILSENLSNTINVSEMISIDKDSERTNIASKSSSGDLFSLVIWEIKLIL</sequence>
<dbReference type="Proteomes" id="UP000276133">
    <property type="component" value="Unassembled WGS sequence"/>
</dbReference>
<proteinExistence type="predicted"/>
<reference evidence="1 2" key="1">
    <citation type="journal article" date="2018" name="Sci. Rep.">
        <title>Genomic signatures of local adaptation to the degree of environmental predictability in rotifers.</title>
        <authorList>
            <person name="Franch-Gras L."/>
            <person name="Hahn C."/>
            <person name="Garcia-Roger E.M."/>
            <person name="Carmona M.J."/>
            <person name="Serra M."/>
            <person name="Gomez A."/>
        </authorList>
    </citation>
    <scope>NUCLEOTIDE SEQUENCE [LARGE SCALE GENOMIC DNA]</scope>
    <source>
        <strain evidence="1">HYR1</strain>
    </source>
</reference>